<dbReference type="InParanoid" id="A0A1V8SN61"/>
<accession>A0A1V8SN61</accession>
<feature type="region of interest" description="Disordered" evidence="1">
    <location>
        <begin position="1094"/>
        <end position="1134"/>
    </location>
</feature>
<dbReference type="AlphaFoldDB" id="A0A1V8SN61"/>
<protein>
    <submittedName>
        <fullName evidence="2">Uncharacterized protein</fullName>
    </submittedName>
</protein>
<feature type="compositionally biased region" description="Acidic residues" evidence="1">
    <location>
        <begin position="1094"/>
        <end position="1113"/>
    </location>
</feature>
<keyword evidence="3" id="KW-1185">Reference proteome</keyword>
<dbReference type="EMBL" id="NAJO01000034">
    <property type="protein sequence ID" value="OQO00559.1"/>
    <property type="molecule type" value="Genomic_DNA"/>
</dbReference>
<comment type="caution">
    <text evidence="2">The sequence shown here is derived from an EMBL/GenBank/DDBJ whole genome shotgun (WGS) entry which is preliminary data.</text>
</comment>
<feature type="compositionally biased region" description="Low complexity" evidence="1">
    <location>
        <begin position="57"/>
        <end position="73"/>
    </location>
</feature>
<dbReference type="Proteomes" id="UP000192596">
    <property type="component" value="Unassembled WGS sequence"/>
</dbReference>
<organism evidence="2 3">
    <name type="scientific">Cryoendolithus antarcticus</name>
    <dbReference type="NCBI Taxonomy" id="1507870"/>
    <lineage>
        <taxon>Eukaryota</taxon>
        <taxon>Fungi</taxon>
        <taxon>Dikarya</taxon>
        <taxon>Ascomycota</taxon>
        <taxon>Pezizomycotina</taxon>
        <taxon>Dothideomycetes</taxon>
        <taxon>Dothideomycetidae</taxon>
        <taxon>Cladosporiales</taxon>
        <taxon>Cladosporiaceae</taxon>
        <taxon>Cryoendolithus</taxon>
    </lineage>
</organism>
<feature type="compositionally biased region" description="Polar residues" evidence="1">
    <location>
        <begin position="80"/>
        <end position="89"/>
    </location>
</feature>
<feature type="compositionally biased region" description="Polar residues" evidence="1">
    <location>
        <begin position="37"/>
        <end position="53"/>
    </location>
</feature>
<feature type="compositionally biased region" description="Acidic residues" evidence="1">
    <location>
        <begin position="1120"/>
        <end position="1134"/>
    </location>
</feature>
<evidence type="ECO:0000313" key="3">
    <source>
        <dbReference type="Proteomes" id="UP000192596"/>
    </source>
</evidence>
<gene>
    <name evidence="2" type="ORF">B0A48_13049</name>
</gene>
<dbReference type="OrthoDB" id="3946610at2759"/>
<feature type="region of interest" description="Disordered" evidence="1">
    <location>
        <begin position="1"/>
        <end position="197"/>
    </location>
</feature>
<sequence>MSDSEDEKSLIPKRRSRDLGTTVSTPMIIDSDDGTPATETQGVSNAPSTQSSGPERVSSPVKQGSSSSKQPGSGAEDTNPIDTPSTSLSAPGESSGRLKESKGGFKSGLGGVPPSDYLPALDTSESLKESKGGSKSNRPRTKTAPADDEKDDGTYDPSMSSPRNKRVAPHPAAASTASKKKAKRESSFVPRLPNKDDKGTKLLQEYAQLTLFDVETVPKYSNLYRWSQAVGANGKGMWLSRVQQPAQLFAQLDNLQAILDTDPVPGRRYTCKMSNLTLIRNGEPYRPRPTDYNFWFNDESNDQDPWRLHTGALLKDLHKQNQLTDADRAGICATAAKIMERLPFDPMLLAVHGSGMTPAMSDAIRHLIIVHSIGLGHLDPSKIAGLTTTYDHKTQIVLQSFPVLYKNKDGTEKLKVHVLACSHATFDVEAPLPNEGPLEGLFGKLPGVVPHKTTGKAKKQAPPQSVIDKVLKIARYVGLMMWGSCGSKTTIKRLARELLLPFQKEKGRGHVSRKIYGTASKSGLFNVETAVNAQNDISLTFGYGPMQDVEGGVPPFIKIKGRSKIKTALVAQHIQQSYLSGSHVLQAWQDGLAKADELNANNAPIDELIRYMCVCHGAQSNTTLHVCVKCIGNGLCATMKRDDQGRLFCGSCFRKDESVVDAHVFAAMPSEHRLRYRVRQLLYADDTVPADKKKEVVELICRFLESKDYKDCKSPDVYSSGVSRSLYADSIVTGDPSDPLHGSLDGIWPVLLTEEDICAYHYPPNVGITAYYLNLLKSTWIPALVGLMRLSQDLRDRDNCDSEHMSLLDRIDHLYVVSRDEGGLPPSKTARMKSEPAKIRRLLKRWAGRFDTPSVTEARKRFQRFLEGPSTPSARARLAQTSEFKRWLEQNKPRVDKLIAQIEDEFKSSGHRLKRSTVDGAPWPFVGHHMPREWSWNHLYRFFCFRYMRMRDVCNVKWKTIDTPETLLLECVYQHMATKGRDEFLGLPITIWLQHPLCLSIGHRHHGFQMRTGFNTLTPTDLKKHYNASDSNILFETQCSNKAKWNFYEERYPAILDDLKLVDLKNDHYDVTPVTETTHYDVYKFGGAITLDASEEPWDDGEASDEEVVDDEIYVPSDGDGTDDEDSDDEDDDE</sequence>
<proteinExistence type="predicted"/>
<reference evidence="3" key="1">
    <citation type="submission" date="2017-03" db="EMBL/GenBank/DDBJ databases">
        <title>Genomes of endolithic fungi from Antarctica.</title>
        <authorList>
            <person name="Coleine C."/>
            <person name="Masonjones S."/>
            <person name="Stajich J.E."/>
        </authorList>
    </citation>
    <scope>NUCLEOTIDE SEQUENCE [LARGE SCALE GENOMIC DNA]</scope>
    <source>
        <strain evidence="3">CCFEE 5527</strain>
    </source>
</reference>
<name>A0A1V8SN61_9PEZI</name>
<evidence type="ECO:0000256" key="1">
    <source>
        <dbReference type="SAM" id="MobiDB-lite"/>
    </source>
</evidence>
<evidence type="ECO:0000313" key="2">
    <source>
        <dbReference type="EMBL" id="OQO00559.1"/>
    </source>
</evidence>